<dbReference type="PANTHER" id="PTHR40465:SF1">
    <property type="entry name" value="DUF6534 DOMAIN-CONTAINING PROTEIN"/>
    <property type="match status" value="1"/>
</dbReference>
<dbReference type="AlphaFoldDB" id="A0AAD7EJL5"/>
<feature type="transmembrane region" description="Helical" evidence="1">
    <location>
        <begin position="189"/>
        <end position="216"/>
    </location>
</feature>
<keyword evidence="4" id="KW-1185">Reference proteome</keyword>
<sequence length="324" mass="35444">MLVDTQILGYLLNWGLLGALTVQLYLYYGAFPQDPGFTKFLVYTVYTIVLVQTVLMTHRAFTSFVYGFGDPSALTSLGFEWFSLPILSGLVAFIGQAFYAYRICTLSKSWKMPVFIVTVSLINSIGAFLTGYFARQSGSFSLLNSPGNAISSAVGLGGSALSDIIIAFCLTYSLKLLKSDTGFRGTHALILRLIWITIETGCATAVMALTSLILMFAFPGKVYFFTPAVVLSMLYANNIVAVLNSRSQILNARGCGGPNRSTIVTIEQEVFGAQELDDLGKTKGIGVGFRCSRILVTEVQTAHRHSNLMHESSTQERFTVRVFK</sequence>
<organism evidence="3 4">
    <name type="scientific">Mycena albidolilacea</name>
    <dbReference type="NCBI Taxonomy" id="1033008"/>
    <lineage>
        <taxon>Eukaryota</taxon>
        <taxon>Fungi</taxon>
        <taxon>Dikarya</taxon>
        <taxon>Basidiomycota</taxon>
        <taxon>Agaricomycotina</taxon>
        <taxon>Agaricomycetes</taxon>
        <taxon>Agaricomycetidae</taxon>
        <taxon>Agaricales</taxon>
        <taxon>Marasmiineae</taxon>
        <taxon>Mycenaceae</taxon>
        <taxon>Mycena</taxon>
    </lineage>
</organism>
<evidence type="ECO:0000313" key="3">
    <source>
        <dbReference type="EMBL" id="KAJ7327852.1"/>
    </source>
</evidence>
<name>A0AAD7EJL5_9AGAR</name>
<keyword evidence="1" id="KW-1133">Transmembrane helix</keyword>
<keyword evidence="1" id="KW-0812">Transmembrane</keyword>
<dbReference type="Proteomes" id="UP001218218">
    <property type="component" value="Unassembled WGS sequence"/>
</dbReference>
<dbReference type="Pfam" id="PF20152">
    <property type="entry name" value="DUF6534"/>
    <property type="match status" value="1"/>
</dbReference>
<gene>
    <name evidence="3" type="ORF">DFH08DRAFT_816026</name>
</gene>
<proteinExistence type="predicted"/>
<keyword evidence="1" id="KW-0472">Membrane</keyword>
<evidence type="ECO:0000259" key="2">
    <source>
        <dbReference type="Pfam" id="PF20152"/>
    </source>
</evidence>
<feature type="transmembrane region" description="Helical" evidence="1">
    <location>
        <begin position="81"/>
        <end position="101"/>
    </location>
</feature>
<dbReference type="InterPro" id="IPR045339">
    <property type="entry name" value="DUF6534"/>
</dbReference>
<feature type="domain" description="DUF6534" evidence="2">
    <location>
        <begin position="159"/>
        <end position="247"/>
    </location>
</feature>
<protein>
    <recommendedName>
        <fullName evidence="2">DUF6534 domain-containing protein</fullName>
    </recommendedName>
</protein>
<feature type="transmembrane region" description="Helical" evidence="1">
    <location>
        <begin position="113"/>
        <end position="134"/>
    </location>
</feature>
<dbReference type="EMBL" id="JARIHO010000040">
    <property type="protein sequence ID" value="KAJ7327852.1"/>
    <property type="molecule type" value="Genomic_DNA"/>
</dbReference>
<feature type="transmembrane region" description="Helical" evidence="1">
    <location>
        <begin position="40"/>
        <end position="61"/>
    </location>
</feature>
<feature type="transmembrane region" description="Helical" evidence="1">
    <location>
        <begin position="222"/>
        <end position="243"/>
    </location>
</feature>
<feature type="transmembrane region" description="Helical" evidence="1">
    <location>
        <begin position="154"/>
        <end position="177"/>
    </location>
</feature>
<dbReference type="PANTHER" id="PTHR40465">
    <property type="entry name" value="CHROMOSOME 1, WHOLE GENOME SHOTGUN SEQUENCE"/>
    <property type="match status" value="1"/>
</dbReference>
<evidence type="ECO:0000313" key="4">
    <source>
        <dbReference type="Proteomes" id="UP001218218"/>
    </source>
</evidence>
<accession>A0AAD7EJL5</accession>
<reference evidence="3" key="1">
    <citation type="submission" date="2023-03" db="EMBL/GenBank/DDBJ databases">
        <title>Massive genome expansion in bonnet fungi (Mycena s.s.) driven by repeated elements and novel gene families across ecological guilds.</title>
        <authorList>
            <consortium name="Lawrence Berkeley National Laboratory"/>
            <person name="Harder C.B."/>
            <person name="Miyauchi S."/>
            <person name="Viragh M."/>
            <person name="Kuo A."/>
            <person name="Thoen E."/>
            <person name="Andreopoulos B."/>
            <person name="Lu D."/>
            <person name="Skrede I."/>
            <person name="Drula E."/>
            <person name="Henrissat B."/>
            <person name="Morin E."/>
            <person name="Kohler A."/>
            <person name="Barry K."/>
            <person name="LaButti K."/>
            <person name="Morin E."/>
            <person name="Salamov A."/>
            <person name="Lipzen A."/>
            <person name="Mereny Z."/>
            <person name="Hegedus B."/>
            <person name="Baldrian P."/>
            <person name="Stursova M."/>
            <person name="Weitz H."/>
            <person name="Taylor A."/>
            <person name="Grigoriev I.V."/>
            <person name="Nagy L.G."/>
            <person name="Martin F."/>
            <person name="Kauserud H."/>
        </authorList>
    </citation>
    <scope>NUCLEOTIDE SEQUENCE</scope>
    <source>
        <strain evidence="3">CBHHK002</strain>
    </source>
</reference>
<evidence type="ECO:0000256" key="1">
    <source>
        <dbReference type="SAM" id="Phobius"/>
    </source>
</evidence>
<comment type="caution">
    <text evidence="3">The sequence shown here is derived from an EMBL/GenBank/DDBJ whole genome shotgun (WGS) entry which is preliminary data.</text>
</comment>
<feature type="transmembrane region" description="Helical" evidence="1">
    <location>
        <begin position="6"/>
        <end position="28"/>
    </location>
</feature>